<dbReference type="SUPFAM" id="SSF52540">
    <property type="entry name" value="P-loop containing nucleoside triphosphate hydrolases"/>
    <property type="match status" value="1"/>
</dbReference>
<dbReference type="Proteomes" id="UP000321026">
    <property type="component" value="Unassembled WGS sequence"/>
</dbReference>
<dbReference type="InterPro" id="IPR015330">
    <property type="entry name" value="DNA_primase/pol_bifunc_N"/>
</dbReference>
<dbReference type="Pfam" id="PF09250">
    <property type="entry name" value="Prim-Pol"/>
    <property type="match status" value="1"/>
</dbReference>
<reference evidence="2 3" key="1">
    <citation type="submission" date="2018-09" db="EMBL/GenBank/DDBJ databases">
        <title>Metagenome Assembled Genomes from an Advanced Water Purification Facility.</title>
        <authorList>
            <person name="Stamps B.W."/>
            <person name="Spear J.R."/>
        </authorList>
    </citation>
    <scope>NUCLEOTIDE SEQUENCE [LARGE SCALE GENOMIC DNA]</scope>
    <source>
        <strain evidence="2">Bin_63_2</strain>
    </source>
</reference>
<evidence type="ECO:0000259" key="1">
    <source>
        <dbReference type="SMART" id="SM00943"/>
    </source>
</evidence>
<comment type="caution">
    <text evidence="2">The sequence shown here is derived from an EMBL/GenBank/DDBJ whole genome shotgun (WGS) entry which is preliminary data.</text>
</comment>
<dbReference type="SUPFAM" id="SSF56747">
    <property type="entry name" value="Prim-pol domain"/>
    <property type="match status" value="1"/>
</dbReference>
<evidence type="ECO:0000313" key="2">
    <source>
        <dbReference type="EMBL" id="TXG77614.1"/>
    </source>
</evidence>
<protein>
    <recommendedName>
        <fullName evidence="1">DNA primase/polymerase bifunctional N-terminal domain-containing protein</fullName>
    </recommendedName>
</protein>
<dbReference type="EMBL" id="SSDS01000041">
    <property type="protein sequence ID" value="TXG77614.1"/>
    <property type="molecule type" value="Genomic_DNA"/>
</dbReference>
<dbReference type="Pfam" id="PF19263">
    <property type="entry name" value="DUF5906"/>
    <property type="match status" value="1"/>
</dbReference>
<dbReference type="InterPro" id="IPR027417">
    <property type="entry name" value="P-loop_NTPase"/>
</dbReference>
<evidence type="ECO:0000313" key="3">
    <source>
        <dbReference type="Proteomes" id="UP000321026"/>
    </source>
</evidence>
<sequence length="728" mass="83245">MGDNTVSLTRVESALKLAEMGFFIHPLRPDTKAPAKDSWQVLATRDPQQIQRWWAENPNYNVGIFTTKFRESESILAIDIDQKNGVNGEDTIFELELEGKIFPKTFTQKTASGGTHLIYRTKTPVKQGTHVFGPGVDTRANGGNLACAGSSIGDGFYTADWEEVTEAPTWAIEICGMPKERALHDVKEIPNLNKERAERRALEHLDACEVVASAGGRNDAGYIMACQLKDYGIDEAVCFSLMREHWKCEPLLEIEELKEVVHSAYQYGQEPIGIKAPEAHFPPVPEENDESLHPFEKLNKEFAFILVKGKGVILRETQDDRKLPMIEFLDLQSFHNRFASETMVISKKTHHITKLWMESKERRTYDGLRFSPGAPVDKQFYNLWKGFTEKPVAFDSASSAAKESFLMFLEHARENICDNIEAHFNWLMGYFAHLFQCPGEKPLVALVFKGEKGVGKSALVERVGHLLGNTFTSVDNGRYLTGNFNSHLQNNLLFLLEEAFWSGDKSAEGPLKNLVTNKRQRIEFKNLESFDAPNYSRVVIIGNEGWLVPASHDERRYAIFQVGNGKKQNIKYFKKMREGMEAGGYSVLLDYFLKFDFSDIDVNDAPNTRGLLDQKISSLESFHQWWFACLLEGQILHSDIEESWPELISKEQLRSAFKRYVSERQIRSRIPDIRELTQQLVYCAPSVDDGHRVREGSKFVAQYRLPSIEVARQEWDRWMKYPTEWPKL</sequence>
<gene>
    <name evidence="2" type="ORF">E6Q11_02475</name>
</gene>
<proteinExistence type="predicted"/>
<dbReference type="CDD" id="cd04859">
    <property type="entry name" value="Prim_Pol"/>
    <property type="match status" value="1"/>
</dbReference>
<dbReference type="Gene3D" id="3.40.50.300">
    <property type="entry name" value="P-loop containing nucleotide triphosphate hydrolases"/>
    <property type="match status" value="1"/>
</dbReference>
<dbReference type="Gene3D" id="3.30.720.160">
    <property type="entry name" value="Bifunctional DNA primase/polymerase, N-terminal"/>
    <property type="match status" value="1"/>
</dbReference>
<dbReference type="InterPro" id="IPR045455">
    <property type="entry name" value="NrS-1_pol-like_helicase"/>
</dbReference>
<dbReference type="SMART" id="SM00943">
    <property type="entry name" value="Prim-Pol"/>
    <property type="match status" value="1"/>
</dbReference>
<organism evidence="2 3">
    <name type="scientific">Candidatus Dojkabacteria bacterium</name>
    <dbReference type="NCBI Taxonomy" id="2099670"/>
    <lineage>
        <taxon>Bacteria</taxon>
        <taxon>Candidatus Dojkabacteria</taxon>
    </lineage>
</organism>
<feature type="domain" description="DNA primase/polymerase bifunctional N-terminal" evidence="1">
    <location>
        <begin position="14"/>
        <end position="171"/>
    </location>
</feature>
<dbReference type="AlphaFoldDB" id="A0A5C7J942"/>
<name>A0A5C7J942_9BACT</name>
<accession>A0A5C7J942</accession>